<name>A0A0L7LAB8_OPEBR</name>
<evidence type="ECO:0000313" key="9">
    <source>
        <dbReference type="Proteomes" id="UP000037510"/>
    </source>
</evidence>
<dbReference type="Gene3D" id="3.40.718.10">
    <property type="entry name" value="Isopropylmalate Dehydrogenase"/>
    <property type="match status" value="4"/>
</dbReference>
<evidence type="ECO:0000256" key="6">
    <source>
        <dbReference type="ARBA" id="ARBA00042862"/>
    </source>
</evidence>
<feature type="domain" description="Isopropylmalate dehydrogenase-like" evidence="7">
    <location>
        <begin position="112"/>
        <end position="459"/>
    </location>
</feature>
<dbReference type="GO" id="GO:0051287">
    <property type="term" value="F:NAD binding"/>
    <property type="evidence" value="ECO:0007669"/>
    <property type="project" value="InterPro"/>
</dbReference>
<dbReference type="AlphaFoldDB" id="A0A0L7LAB8"/>
<dbReference type="PANTHER" id="PTHR11835">
    <property type="entry name" value="DECARBOXYLATING DEHYDROGENASES-ISOCITRATE, ISOPROPYLMALATE, TARTRATE"/>
    <property type="match status" value="1"/>
</dbReference>
<accession>A0A0L7LAB8</accession>
<dbReference type="InterPro" id="IPR024084">
    <property type="entry name" value="IsoPropMal-DH-like_dom"/>
</dbReference>
<dbReference type="EMBL" id="JTDY01001960">
    <property type="protein sequence ID" value="KOB72443.1"/>
    <property type="molecule type" value="Genomic_DNA"/>
</dbReference>
<evidence type="ECO:0000256" key="4">
    <source>
        <dbReference type="ARBA" id="ARBA00023002"/>
    </source>
</evidence>
<protein>
    <recommendedName>
        <fullName evidence="2">isocitrate dehydrogenase (NAD(+))</fullName>
        <ecNumber evidence="2">1.1.1.41</ecNumber>
    </recommendedName>
    <alternativeName>
        <fullName evidence="6">Isocitric dehydrogenase subunit alpha</fullName>
    </alternativeName>
    <alternativeName>
        <fullName evidence="5">NAD(+)-specific ICDH subunit alpha</fullName>
    </alternativeName>
</protein>
<keyword evidence="4" id="KW-0560">Oxidoreductase</keyword>
<organism evidence="8 9">
    <name type="scientific">Operophtera brumata</name>
    <name type="common">Winter moth</name>
    <name type="synonym">Phalaena brumata</name>
    <dbReference type="NCBI Taxonomy" id="104452"/>
    <lineage>
        <taxon>Eukaryota</taxon>
        <taxon>Metazoa</taxon>
        <taxon>Ecdysozoa</taxon>
        <taxon>Arthropoda</taxon>
        <taxon>Hexapoda</taxon>
        <taxon>Insecta</taxon>
        <taxon>Pterygota</taxon>
        <taxon>Neoptera</taxon>
        <taxon>Endopterygota</taxon>
        <taxon>Lepidoptera</taxon>
        <taxon>Glossata</taxon>
        <taxon>Ditrysia</taxon>
        <taxon>Geometroidea</taxon>
        <taxon>Geometridae</taxon>
        <taxon>Larentiinae</taxon>
        <taxon>Operophtera</taxon>
    </lineage>
</organism>
<dbReference type="PROSITE" id="PS51257">
    <property type="entry name" value="PROKAR_LIPOPROTEIN"/>
    <property type="match status" value="1"/>
</dbReference>
<dbReference type="GO" id="GO:0006099">
    <property type="term" value="P:tricarboxylic acid cycle"/>
    <property type="evidence" value="ECO:0007669"/>
    <property type="project" value="UniProtKB-KW"/>
</dbReference>
<evidence type="ECO:0000256" key="2">
    <source>
        <dbReference type="ARBA" id="ARBA00013012"/>
    </source>
</evidence>
<dbReference type="Proteomes" id="UP000037510">
    <property type="component" value="Unassembled WGS sequence"/>
</dbReference>
<dbReference type="GO" id="GO:0006102">
    <property type="term" value="P:isocitrate metabolic process"/>
    <property type="evidence" value="ECO:0007669"/>
    <property type="project" value="TreeGrafter"/>
</dbReference>
<evidence type="ECO:0000259" key="7">
    <source>
        <dbReference type="SMART" id="SM01329"/>
    </source>
</evidence>
<keyword evidence="3" id="KW-0816">Tricarboxylic acid cycle</keyword>
<gene>
    <name evidence="8" type="ORF">OBRU01_12243</name>
</gene>
<keyword evidence="9" id="KW-1185">Reference proteome</keyword>
<sequence length="533" mass="58312">MSVKKNFRSCVLPLSFVAAFACNFFPPALLPLPPPFTPGRRYRSFVVEFAKNIEMASRIIRKIPFRESKVLGSLLKWLVPSTSGSDGADRGGRTEVPVGRSGTAQYSSAVRKVTLIPGHGIGPEITVAVQKIFEAAKVPIEWDEVDVTAVRGPDGKFGIPQRALDSVNENKIGLKGPLMTPIGKGYRSLNLQLRKEFDLYANNTEGEYSGIEHEIVDGVVQSIKLITEEASNRVAEFAFQFATDNKRKKNTEGEYSGIEHEISDGVVQSIKLITEEASNRVAEFAFQFATDNKRKKVTAVHKANIMRMSDGLFLRCCRDIAKKFPDIRFEERYLDTVCLNMVQDPSKFDVLVMPNLYGDIMSDMCSGLIGGLGVTPSGNIGKNGALFESVHGTAPAIAGQNKANPTALLLSAVMMLRHLKMLEHADRIERACYTVLREGKVLTGDLGGSSTCTAYTEEVHGTAPDLAGKDMANPTALLLSAIMMLRHMQLNEHADKIERACYSILSEGKHLTGDLGGTSKCSEYTQAVISKLN</sequence>
<evidence type="ECO:0000256" key="3">
    <source>
        <dbReference type="ARBA" id="ARBA00022532"/>
    </source>
</evidence>
<dbReference type="Pfam" id="PF00180">
    <property type="entry name" value="Iso_dh"/>
    <property type="match status" value="2"/>
</dbReference>
<dbReference type="PANTHER" id="PTHR11835:SF34">
    <property type="entry name" value="ISOCITRATE DEHYDROGENASE [NAD] SUBUNIT ALPHA, MITOCHONDRIAL"/>
    <property type="match status" value="1"/>
</dbReference>
<dbReference type="EC" id="1.1.1.41" evidence="2"/>
<dbReference type="PROSITE" id="PS00470">
    <property type="entry name" value="IDH_IMDH"/>
    <property type="match status" value="1"/>
</dbReference>
<comment type="caution">
    <text evidence="8">The sequence shown here is derived from an EMBL/GenBank/DDBJ whole genome shotgun (WGS) entry which is preliminary data.</text>
</comment>
<dbReference type="InterPro" id="IPR019818">
    <property type="entry name" value="IsoCit/isopropylmalate_DH_CS"/>
</dbReference>
<reference evidence="8 9" key="1">
    <citation type="journal article" date="2015" name="Genome Biol. Evol.">
        <title>The genome of winter moth (Operophtera brumata) provides a genomic perspective on sexual dimorphism and phenology.</title>
        <authorList>
            <person name="Derks M.F."/>
            <person name="Smit S."/>
            <person name="Salis L."/>
            <person name="Schijlen E."/>
            <person name="Bossers A."/>
            <person name="Mateman C."/>
            <person name="Pijl A.S."/>
            <person name="de Ridder D."/>
            <person name="Groenen M.A."/>
            <person name="Visser M.E."/>
            <person name="Megens H.J."/>
        </authorList>
    </citation>
    <scope>NUCLEOTIDE SEQUENCE [LARGE SCALE GENOMIC DNA]</scope>
    <source>
        <strain evidence="8">WM2013NL</strain>
        <tissue evidence="8">Head and thorax</tissue>
    </source>
</reference>
<dbReference type="SMART" id="SM01329">
    <property type="entry name" value="Iso_dh"/>
    <property type="match status" value="1"/>
</dbReference>
<evidence type="ECO:0000256" key="5">
    <source>
        <dbReference type="ARBA" id="ARBA00042642"/>
    </source>
</evidence>
<evidence type="ECO:0000256" key="1">
    <source>
        <dbReference type="ARBA" id="ARBA00007769"/>
    </source>
</evidence>
<dbReference type="GO" id="GO:0005739">
    <property type="term" value="C:mitochondrion"/>
    <property type="evidence" value="ECO:0007669"/>
    <property type="project" value="TreeGrafter"/>
</dbReference>
<proteinExistence type="inferred from homology"/>
<evidence type="ECO:0000313" key="8">
    <source>
        <dbReference type="EMBL" id="KOB72443.1"/>
    </source>
</evidence>
<dbReference type="STRING" id="104452.A0A0L7LAB8"/>
<dbReference type="SUPFAM" id="SSF53659">
    <property type="entry name" value="Isocitrate/Isopropylmalate dehydrogenase-like"/>
    <property type="match status" value="3"/>
</dbReference>
<dbReference type="GO" id="GO:0000287">
    <property type="term" value="F:magnesium ion binding"/>
    <property type="evidence" value="ECO:0007669"/>
    <property type="project" value="InterPro"/>
</dbReference>
<dbReference type="GO" id="GO:0004449">
    <property type="term" value="F:isocitrate dehydrogenase (NAD+) activity"/>
    <property type="evidence" value="ECO:0007669"/>
    <property type="project" value="UniProtKB-EC"/>
</dbReference>
<comment type="similarity">
    <text evidence="1">Belongs to the isocitrate and isopropylmalate dehydrogenases family.</text>
</comment>